<feature type="region of interest" description="Disordered" evidence="1">
    <location>
        <begin position="118"/>
        <end position="196"/>
    </location>
</feature>
<dbReference type="PANTHER" id="PTHR12265">
    <property type="entry name" value="TRANSMEMBRANE PROTEIN 53"/>
    <property type="match status" value="1"/>
</dbReference>
<dbReference type="PANTHER" id="PTHR12265:SF0">
    <property type="entry name" value="EXPRESSED PROTEIN"/>
    <property type="match status" value="1"/>
</dbReference>
<evidence type="ECO:0000313" key="2">
    <source>
        <dbReference type="EMBL" id="GFR46741.1"/>
    </source>
</evidence>
<feature type="compositionally biased region" description="Low complexity" evidence="1">
    <location>
        <begin position="138"/>
        <end position="162"/>
    </location>
</feature>
<proteinExistence type="predicted"/>
<gene>
    <name evidence="2" type="ORF">Agub_g8364</name>
</gene>
<dbReference type="Proteomes" id="UP001054857">
    <property type="component" value="Unassembled WGS sequence"/>
</dbReference>
<evidence type="ECO:0000313" key="3">
    <source>
        <dbReference type="Proteomes" id="UP001054857"/>
    </source>
</evidence>
<organism evidence="2 3">
    <name type="scientific">Astrephomene gubernaculifera</name>
    <dbReference type="NCBI Taxonomy" id="47775"/>
    <lineage>
        <taxon>Eukaryota</taxon>
        <taxon>Viridiplantae</taxon>
        <taxon>Chlorophyta</taxon>
        <taxon>core chlorophytes</taxon>
        <taxon>Chlorophyceae</taxon>
        <taxon>CS clade</taxon>
        <taxon>Chlamydomonadales</taxon>
        <taxon>Astrephomenaceae</taxon>
        <taxon>Astrephomene</taxon>
    </lineage>
</organism>
<feature type="compositionally biased region" description="Low complexity" evidence="1">
    <location>
        <begin position="176"/>
        <end position="191"/>
    </location>
</feature>
<name>A0AAD3DVT7_9CHLO</name>
<comment type="caution">
    <text evidence="2">The sequence shown here is derived from an EMBL/GenBank/DDBJ whole genome shotgun (WGS) entry which is preliminary data.</text>
</comment>
<sequence length="402" mass="41580">MALHGMEYYSACVSEPQSETRRPLVVILPWMWAERSAIAKHVALYHSLGCDVAVFRGWPALAVWIPLLANRNASLLLNALAAHLRDSPRDVLLACYSGAAKGVLCPLLERLTAANTTGAAPPAQAAGSSPPAAPSQPAPHSAATTTLAPPPSSSGTPSSLPAQPHSRAAGEQTPHLPSQPQPQLSSSSASPCPLPREPQARLLRTHLRGIIFDSGPVDFDSAVGVRLFTTASVPWVRHLQAAASTAAAGLLDFCLYERFEAQRQRMWDVLRGGLLALRLPVLFLYSWRGDKLANPQPIHALARALRAATGAAAAAGQGSGQQGGGCSSDSVACSSSDSDDNCSGSAGGAAQVQAPSPVLVQEQAWDVSGHVAHLRLHPGDYRAAAGAFLGRCGGVGGGSGGP</sequence>
<feature type="compositionally biased region" description="Low complexity" evidence="1">
    <location>
        <begin position="118"/>
        <end position="130"/>
    </location>
</feature>
<evidence type="ECO:0000256" key="1">
    <source>
        <dbReference type="SAM" id="MobiDB-lite"/>
    </source>
</evidence>
<dbReference type="EMBL" id="BMAR01000015">
    <property type="protein sequence ID" value="GFR46741.1"/>
    <property type="molecule type" value="Genomic_DNA"/>
</dbReference>
<accession>A0AAD3DVT7</accession>
<keyword evidence="3" id="KW-1185">Reference proteome</keyword>
<protein>
    <submittedName>
        <fullName evidence="2">Uncharacterized protein</fullName>
    </submittedName>
</protein>
<dbReference type="AlphaFoldDB" id="A0AAD3DVT7"/>
<reference evidence="2 3" key="1">
    <citation type="journal article" date="2021" name="Sci. Rep.">
        <title>Genome sequencing of the multicellular alga Astrephomene provides insights into convergent evolution of germ-soma differentiation.</title>
        <authorList>
            <person name="Yamashita S."/>
            <person name="Yamamoto K."/>
            <person name="Matsuzaki R."/>
            <person name="Suzuki S."/>
            <person name="Yamaguchi H."/>
            <person name="Hirooka S."/>
            <person name="Minakuchi Y."/>
            <person name="Miyagishima S."/>
            <person name="Kawachi M."/>
            <person name="Toyoda A."/>
            <person name="Nozaki H."/>
        </authorList>
    </citation>
    <scope>NUCLEOTIDE SEQUENCE [LARGE SCALE GENOMIC DNA]</scope>
    <source>
        <strain evidence="2 3">NIES-4017</strain>
    </source>
</reference>
<dbReference type="InterPro" id="IPR008547">
    <property type="entry name" value="DUF829_TMEM53"/>
</dbReference>